<dbReference type="EMBL" id="BTRK01000003">
    <property type="protein sequence ID" value="GMR41279.1"/>
    <property type="molecule type" value="Genomic_DNA"/>
</dbReference>
<name>A0AAN4ZL05_9BILA</name>
<dbReference type="AlphaFoldDB" id="A0AAN4ZL05"/>
<feature type="non-terminal residue" evidence="1">
    <location>
        <position position="87"/>
    </location>
</feature>
<evidence type="ECO:0000313" key="2">
    <source>
        <dbReference type="Proteomes" id="UP001328107"/>
    </source>
</evidence>
<proteinExistence type="predicted"/>
<accession>A0AAN4ZL05</accession>
<gene>
    <name evidence="1" type="ORF">PMAYCL1PPCAC_11474</name>
</gene>
<reference evidence="2" key="1">
    <citation type="submission" date="2022-10" db="EMBL/GenBank/DDBJ databases">
        <title>Genome assembly of Pristionchus species.</title>
        <authorList>
            <person name="Yoshida K."/>
            <person name="Sommer R.J."/>
        </authorList>
    </citation>
    <scope>NUCLEOTIDE SEQUENCE [LARGE SCALE GENOMIC DNA]</scope>
    <source>
        <strain evidence="2">RS5460</strain>
    </source>
</reference>
<organism evidence="1 2">
    <name type="scientific">Pristionchus mayeri</name>
    <dbReference type="NCBI Taxonomy" id="1317129"/>
    <lineage>
        <taxon>Eukaryota</taxon>
        <taxon>Metazoa</taxon>
        <taxon>Ecdysozoa</taxon>
        <taxon>Nematoda</taxon>
        <taxon>Chromadorea</taxon>
        <taxon>Rhabditida</taxon>
        <taxon>Rhabditina</taxon>
        <taxon>Diplogasteromorpha</taxon>
        <taxon>Diplogasteroidea</taxon>
        <taxon>Neodiplogasteridae</taxon>
        <taxon>Pristionchus</taxon>
    </lineage>
</organism>
<comment type="caution">
    <text evidence="1">The sequence shown here is derived from an EMBL/GenBank/DDBJ whole genome shotgun (WGS) entry which is preliminary data.</text>
</comment>
<protein>
    <submittedName>
        <fullName evidence="1">Uncharacterized protein</fullName>
    </submittedName>
</protein>
<dbReference type="Proteomes" id="UP001328107">
    <property type="component" value="Unassembled WGS sequence"/>
</dbReference>
<evidence type="ECO:0000313" key="1">
    <source>
        <dbReference type="EMBL" id="GMR41279.1"/>
    </source>
</evidence>
<feature type="non-terminal residue" evidence="1">
    <location>
        <position position="1"/>
    </location>
</feature>
<sequence>QASQCRMICLDEQQWIYVQSLPIEHPVIWHRSSFITWQWGTVQGGRLGLSLSRCWHLCECRIRRSCCWIILCCSSAVRIGAAAAAVP</sequence>
<keyword evidence="2" id="KW-1185">Reference proteome</keyword>